<dbReference type="Proteomes" id="UP001163846">
    <property type="component" value="Unassembled WGS sequence"/>
</dbReference>
<organism evidence="1 2">
    <name type="scientific">Lentinula raphanica</name>
    <dbReference type="NCBI Taxonomy" id="153919"/>
    <lineage>
        <taxon>Eukaryota</taxon>
        <taxon>Fungi</taxon>
        <taxon>Dikarya</taxon>
        <taxon>Basidiomycota</taxon>
        <taxon>Agaricomycotina</taxon>
        <taxon>Agaricomycetes</taxon>
        <taxon>Agaricomycetidae</taxon>
        <taxon>Agaricales</taxon>
        <taxon>Marasmiineae</taxon>
        <taxon>Omphalotaceae</taxon>
        <taxon>Lentinula</taxon>
    </lineage>
</organism>
<evidence type="ECO:0000313" key="1">
    <source>
        <dbReference type="EMBL" id="KAJ3840016.1"/>
    </source>
</evidence>
<evidence type="ECO:0008006" key="3">
    <source>
        <dbReference type="Google" id="ProtNLM"/>
    </source>
</evidence>
<dbReference type="PANTHER" id="PTHR28142">
    <property type="entry name" value="MITOCHONDRIAL INNER MEMBRANE I-AAA PROTEASE SUPERCOMPLEX SUBUNIT MGR3-RELATED"/>
    <property type="match status" value="1"/>
</dbReference>
<accession>A0AA38UG85</accession>
<name>A0AA38UG85_9AGAR</name>
<keyword evidence="2" id="KW-1185">Reference proteome</keyword>
<sequence length="371" mass="41170">MALRRQAGKLSLRASIRLGQQQPISAFRSRYLSSGADGERRIGTSRWLWAVVGVGSALSLYGGYNLYQTLTIWPIEVRGDLRAAVRAKHEGDLELSQRFYNRAWTTIQTLPLSERSDSYYLKLTGLGIAFADVLEQGGKKEQAYEVYVRAWDLLQGPNITIGPVRLRAVSLASKLGDLAGELEKPLKEREKWLVWAVEEVLRVVKDEGKGELDLPMLALPSWIRKTDIGAPLEALGEFYEQVGNIEFAMPLYLHAISLLIPPAPKKSSPEDRCRAASLMTHLSSLILNSRPPAQSADDQKSTHVHQAESWAKQALAVATQARTEILHPPQRSRFFGGGGRDDSSVDAEFCDQVYAAALFNLGVFKEKGPEQ</sequence>
<evidence type="ECO:0000313" key="2">
    <source>
        <dbReference type="Proteomes" id="UP001163846"/>
    </source>
</evidence>
<proteinExistence type="predicted"/>
<reference evidence="1" key="1">
    <citation type="submission" date="2022-08" db="EMBL/GenBank/DDBJ databases">
        <authorList>
            <consortium name="DOE Joint Genome Institute"/>
            <person name="Min B."/>
            <person name="Riley R."/>
            <person name="Sierra-Patev S."/>
            <person name="Naranjo-Ortiz M."/>
            <person name="Looney B."/>
            <person name="Konkel Z."/>
            <person name="Slot J.C."/>
            <person name="Sakamoto Y."/>
            <person name="Steenwyk J.L."/>
            <person name="Rokas A."/>
            <person name="Carro J."/>
            <person name="Camarero S."/>
            <person name="Ferreira P."/>
            <person name="Molpeceres G."/>
            <person name="Ruiz-Duenas F.J."/>
            <person name="Serrano A."/>
            <person name="Henrissat B."/>
            <person name="Drula E."/>
            <person name="Hughes K.W."/>
            <person name="Mata J.L."/>
            <person name="Ishikawa N.K."/>
            <person name="Vargas-Isla R."/>
            <person name="Ushijima S."/>
            <person name="Smith C.A."/>
            <person name="Ahrendt S."/>
            <person name="Andreopoulos W."/>
            <person name="He G."/>
            <person name="Labutti K."/>
            <person name="Lipzen A."/>
            <person name="Ng V."/>
            <person name="Sandor L."/>
            <person name="Barry K."/>
            <person name="Martinez A.T."/>
            <person name="Xiao Y."/>
            <person name="Gibbons J.G."/>
            <person name="Terashima K."/>
            <person name="Hibbett D.S."/>
            <person name="Grigoriev I.V."/>
        </authorList>
    </citation>
    <scope>NUCLEOTIDE SEQUENCE</scope>
    <source>
        <strain evidence="1">TFB9207</strain>
    </source>
</reference>
<gene>
    <name evidence="1" type="ORF">F5878DRAFT_709076</name>
</gene>
<dbReference type="InterPro" id="IPR040201">
    <property type="entry name" value="Mrg3-like"/>
</dbReference>
<dbReference type="PANTHER" id="PTHR28142:SF1">
    <property type="entry name" value="MITOCHONDRIAL INNER MEMBRANE I-AAA PROTEASE SUPERCOMPLEX SUBUNIT MGR3-RELATED"/>
    <property type="match status" value="1"/>
</dbReference>
<dbReference type="AlphaFoldDB" id="A0AA38UG85"/>
<comment type="caution">
    <text evidence="1">The sequence shown here is derived from an EMBL/GenBank/DDBJ whole genome shotgun (WGS) entry which is preliminary data.</text>
</comment>
<dbReference type="EMBL" id="MU806098">
    <property type="protein sequence ID" value="KAJ3840016.1"/>
    <property type="molecule type" value="Genomic_DNA"/>
</dbReference>
<protein>
    <recommendedName>
        <fullName evidence="3">TPR-like protein</fullName>
    </recommendedName>
</protein>